<feature type="transmembrane region" description="Helical" evidence="1">
    <location>
        <begin position="77"/>
        <end position="106"/>
    </location>
</feature>
<reference evidence="3 4" key="1">
    <citation type="journal article" date="2014" name="Genome Announc.">
        <title>Draft genome sequences of six enterohepatic helicobacter species isolated from humans and one from rhesus macaques.</title>
        <authorList>
            <person name="Shen Z."/>
            <person name="Sheh A."/>
            <person name="Young S.K."/>
            <person name="Abouelliel A."/>
            <person name="Ward D.V."/>
            <person name="Earl A.M."/>
            <person name="Fox J.G."/>
        </authorList>
    </citation>
    <scope>NUCLEOTIDE SEQUENCE [LARGE SCALE GENOMIC DNA]</scope>
    <source>
        <strain evidence="3 4">MIT 99-5501</strain>
    </source>
</reference>
<sequence length="392" mass="44365">MQDTPEFAQMQTLLFPLLACGVFVLVHIVIYFLLVRSISHRQWLSRVYACILWGNMLLCIGYMWMRSFAIAPQWLFFAMSISVGVAFSFLIAAFIAAFINITLFIFRKPQHLTTKVKRTIVALCFVYSGYALYHGLEQPLIKRASLELEGLEKPLRVAQISDVHIGGLIDSTRTAQIVHLLNGENPDIIVITGDFIDTKLENALESLDIFKALRAKYGVYYVLGNHEYLYDIDSIIATLKNLNITPLLNETMIIWRKVESSKREKKPFVNLSGITDLMGNRMGIYRPDFAAALAHREIDIPTIFLTHQPKAIEYLNKHQLESIDFIFSGHTHGGQIFPFSLAVLLQQPFLKGLHKIDGGGYIYVSQGAGFWGPPMRAFSDGEIAVFDFIPPK</sequence>
<dbReference type="SUPFAM" id="SSF56300">
    <property type="entry name" value="Metallo-dependent phosphatases"/>
    <property type="match status" value="1"/>
</dbReference>
<protein>
    <recommendedName>
        <fullName evidence="2">Calcineurin-like phosphoesterase domain-containing protein</fullName>
    </recommendedName>
</protein>
<dbReference type="InterPro" id="IPR051158">
    <property type="entry name" value="Metallophosphoesterase_sf"/>
</dbReference>
<dbReference type="eggNOG" id="COG1408">
    <property type="taxonomic scope" value="Bacteria"/>
</dbReference>
<dbReference type="GO" id="GO:0016787">
    <property type="term" value="F:hydrolase activity"/>
    <property type="evidence" value="ECO:0007669"/>
    <property type="project" value="InterPro"/>
</dbReference>
<dbReference type="Gene3D" id="3.60.21.10">
    <property type="match status" value="1"/>
</dbReference>
<keyword evidence="1" id="KW-0812">Transmembrane</keyword>
<feature type="domain" description="Calcineurin-like phosphoesterase" evidence="2">
    <location>
        <begin position="155"/>
        <end position="333"/>
    </location>
</feature>
<name>V8C874_9HELI</name>
<accession>V8C874</accession>
<dbReference type="AlphaFoldDB" id="V8C874"/>
<feature type="transmembrane region" description="Helical" evidence="1">
    <location>
        <begin position="47"/>
        <end position="65"/>
    </location>
</feature>
<dbReference type="OrthoDB" id="9780884at2"/>
<feature type="transmembrane region" description="Helical" evidence="1">
    <location>
        <begin position="118"/>
        <end position="136"/>
    </location>
</feature>
<keyword evidence="1" id="KW-0472">Membrane</keyword>
<comment type="caution">
    <text evidence="3">The sequence shown here is derived from an EMBL/GenBank/DDBJ whole genome shotgun (WGS) entry which is preliminary data.</text>
</comment>
<evidence type="ECO:0000313" key="3">
    <source>
        <dbReference type="EMBL" id="ETD23230.1"/>
    </source>
</evidence>
<dbReference type="HOGENOM" id="CLU_025443_0_1_7"/>
<dbReference type="PATRIC" id="fig|1357400.3.peg.1407"/>
<dbReference type="PANTHER" id="PTHR31302:SF0">
    <property type="entry name" value="TRANSMEMBRANE PROTEIN WITH METALLOPHOSPHOESTERASE DOMAIN"/>
    <property type="match status" value="1"/>
</dbReference>
<proteinExistence type="predicted"/>
<dbReference type="CDD" id="cd07385">
    <property type="entry name" value="MPP_YkuE_C"/>
    <property type="match status" value="1"/>
</dbReference>
<dbReference type="InterPro" id="IPR029052">
    <property type="entry name" value="Metallo-depent_PP-like"/>
</dbReference>
<dbReference type="Proteomes" id="UP000018731">
    <property type="component" value="Unassembled WGS sequence"/>
</dbReference>
<evidence type="ECO:0000313" key="4">
    <source>
        <dbReference type="Proteomes" id="UP000018731"/>
    </source>
</evidence>
<organism evidence="3 4">
    <name type="scientific">Helicobacter macacae MIT 99-5501</name>
    <dbReference type="NCBI Taxonomy" id="1357400"/>
    <lineage>
        <taxon>Bacteria</taxon>
        <taxon>Pseudomonadati</taxon>
        <taxon>Campylobacterota</taxon>
        <taxon>Epsilonproteobacteria</taxon>
        <taxon>Campylobacterales</taxon>
        <taxon>Helicobacteraceae</taxon>
        <taxon>Helicobacter</taxon>
    </lineage>
</organism>
<dbReference type="STRING" id="1357400.HMPREF2086_01029"/>
<keyword evidence="1" id="KW-1133">Transmembrane helix</keyword>
<dbReference type="EMBL" id="AZJI01000005">
    <property type="protein sequence ID" value="ETD23230.1"/>
    <property type="molecule type" value="Genomic_DNA"/>
</dbReference>
<keyword evidence="4" id="KW-1185">Reference proteome</keyword>
<dbReference type="Pfam" id="PF00149">
    <property type="entry name" value="Metallophos"/>
    <property type="match status" value="1"/>
</dbReference>
<feature type="transmembrane region" description="Helical" evidence="1">
    <location>
        <begin position="13"/>
        <end position="35"/>
    </location>
</feature>
<dbReference type="InterPro" id="IPR004843">
    <property type="entry name" value="Calcineurin-like_PHP"/>
</dbReference>
<dbReference type="PANTHER" id="PTHR31302">
    <property type="entry name" value="TRANSMEMBRANE PROTEIN WITH METALLOPHOSPHOESTERASE DOMAIN-RELATED"/>
    <property type="match status" value="1"/>
</dbReference>
<dbReference type="RefSeq" id="WP_023927755.1">
    <property type="nucleotide sequence ID" value="NZ_KI669454.1"/>
</dbReference>
<evidence type="ECO:0000256" key="1">
    <source>
        <dbReference type="SAM" id="Phobius"/>
    </source>
</evidence>
<gene>
    <name evidence="3" type="ORF">HMPREF2086_01029</name>
</gene>
<evidence type="ECO:0000259" key="2">
    <source>
        <dbReference type="Pfam" id="PF00149"/>
    </source>
</evidence>